<dbReference type="Gene3D" id="3.40.800.10">
    <property type="entry name" value="Ureohydrolase domain"/>
    <property type="match status" value="1"/>
</dbReference>
<dbReference type="EMBL" id="CP036299">
    <property type="protein sequence ID" value="QDV29178.1"/>
    <property type="molecule type" value="Genomic_DNA"/>
</dbReference>
<comment type="cofactor">
    <cofactor evidence="4">
        <name>Mn(2+)</name>
        <dbReference type="ChEBI" id="CHEBI:29035"/>
    </cofactor>
    <text evidence="4">Binds 2 manganese ions per subunit.</text>
</comment>
<keyword evidence="2 4" id="KW-0479">Metal-binding</keyword>
<keyword evidence="4" id="KW-0464">Manganese</keyword>
<evidence type="ECO:0000256" key="4">
    <source>
        <dbReference type="PIRSR" id="PIRSR036979-1"/>
    </source>
</evidence>
<dbReference type="InterPro" id="IPR023696">
    <property type="entry name" value="Ureohydrolase_dom_sf"/>
</dbReference>
<dbReference type="GO" id="GO:0047971">
    <property type="term" value="F:guanidinobutyrase activity"/>
    <property type="evidence" value="ECO:0007669"/>
    <property type="project" value="UniProtKB-EC"/>
</dbReference>
<dbReference type="GO" id="GO:0046872">
    <property type="term" value="F:metal ion binding"/>
    <property type="evidence" value="ECO:0007669"/>
    <property type="project" value="UniProtKB-KW"/>
</dbReference>
<proteinExistence type="inferred from homology"/>
<dbReference type="InterPro" id="IPR020855">
    <property type="entry name" value="Ureohydrolase_Mn_BS"/>
</dbReference>
<evidence type="ECO:0000256" key="5">
    <source>
        <dbReference type="RuleBase" id="RU003684"/>
    </source>
</evidence>
<dbReference type="PROSITE" id="PS01053">
    <property type="entry name" value="ARGINASE_1"/>
    <property type="match status" value="1"/>
</dbReference>
<dbReference type="PANTHER" id="PTHR11358:SF26">
    <property type="entry name" value="GUANIDINO ACID HYDROLASE, MITOCHONDRIAL"/>
    <property type="match status" value="1"/>
</dbReference>
<gene>
    <name evidence="6" type="primary">gbh</name>
    <name evidence="6" type="ORF">Spb1_10470</name>
</gene>
<keyword evidence="7" id="KW-1185">Reference proteome</keyword>
<feature type="binding site" evidence="4">
    <location>
        <position position="118"/>
    </location>
    <ligand>
        <name>Mn(2+)</name>
        <dbReference type="ChEBI" id="CHEBI:29035"/>
        <label>1</label>
    </ligand>
</feature>
<dbReference type="NCBIfam" id="NF002564">
    <property type="entry name" value="PRK02190.1"/>
    <property type="match status" value="1"/>
</dbReference>
<dbReference type="Proteomes" id="UP000315349">
    <property type="component" value="Chromosome"/>
</dbReference>
<feature type="binding site" evidence="4">
    <location>
        <position position="233"/>
    </location>
    <ligand>
        <name>Mn(2+)</name>
        <dbReference type="ChEBI" id="CHEBI:29035"/>
        <label>1</label>
    </ligand>
</feature>
<feature type="binding site" evidence="4">
    <location>
        <position position="141"/>
    </location>
    <ligand>
        <name>Mn(2+)</name>
        <dbReference type="ChEBI" id="CHEBI:29035"/>
        <label>1</label>
    </ligand>
</feature>
<dbReference type="RefSeq" id="WP_145296684.1">
    <property type="nucleotide sequence ID" value="NZ_CP036299.1"/>
</dbReference>
<dbReference type="PANTHER" id="PTHR11358">
    <property type="entry name" value="ARGINASE/AGMATINASE"/>
    <property type="match status" value="1"/>
</dbReference>
<dbReference type="OrthoDB" id="9788689at2"/>
<accession>A0A518GKT4</accession>
<dbReference type="AlphaFoldDB" id="A0A518GKT4"/>
<dbReference type="KEGG" id="peh:Spb1_10470"/>
<dbReference type="InterPro" id="IPR005925">
    <property type="entry name" value="Agmatinase-rel"/>
</dbReference>
<organism evidence="6 7">
    <name type="scientific">Planctopirus ephydatiae</name>
    <dbReference type="NCBI Taxonomy" id="2528019"/>
    <lineage>
        <taxon>Bacteria</taxon>
        <taxon>Pseudomonadati</taxon>
        <taxon>Planctomycetota</taxon>
        <taxon>Planctomycetia</taxon>
        <taxon>Planctomycetales</taxon>
        <taxon>Planctomycetaceae</taxon>
        <taxon>Planctopirus</taxon>
    </lineage>
</organism>
<dbReference type="PROSITE" id="PS51409">
    <property type="entry name" value="ARGINASE_2"/>
    <property type="match status" value="1"/>
</dbReference>
<dbReference type="PRINTS" id="PR00116">
    <property type="entry name" value="ARGINASE"/>
</dbReference>
<dbReference type="GO" id="GO:0008783">
    <property type="term" value="F:agmatinase activity"/>
    <property type="evidence" value="ECO:0007669"/>
    <property type="project" value="TreeGrafter"/>
</dbReference>
<feature type="binding site" evidence="4">
    <location>
        <position position="235"/>
    </location>
    <ligand>
        <name>Mn(2+)</name>
        <dbReference type="ChEBI" id="CHEBI:29035"/>
        <label>1</label>
    </ligand>
</feature>
<dbReference type="CDD" id="cd11592">
    <property type="entry name" value="Agmatinase_PAH"/>
    <property type="match status" value="1"/>
</dbReference>
<name>A0A518GKT4_9PLAN</name>
<feature type="binding site" evidence="4">
    <location>
        <position position="143"/>
    </location>
    <ligand>
        <name>Mn(2+)</name>
        <dbReference type="ChEBI" id="CHEBI:29035"/>
        <label>1</label>
    </ligand>
</feature>
<keyword evidence="3 5" id="KW-0378">Hydrolase</keyword>
<dbReference type="GO" id="GO:0033389">
    <property type="term" value="P:putrescine biosynthetic process from arginine, via agmatine"/>
    <property type="evidence" value="ECO:0007669"/>
    <property type="project" value="TreeGrafter"/>
</dbReference>
<evidence type="ECO:0000256" key="2">
    <source>
        <dbReference type="ARBA" id="ARBA00022723"/>
    </source>
</evidence>
<comment type="similarity">
    <text evidence="1">Belongs to the arginase family. Agmatinase subfamily.</text>
</comment>
<dbReference type="Pfam" id="PF00491">
    <property type="entry name" value="Arginase"/>
    <property type="match status" value="1"/>
</dbReference>
<dbReference type="SUPFAM" id="SSF52768">
    <property type="entry name" value="Arginase/deacetylase"/>
    <property type="match status" value="1"/>
</dbReference>
<evidence type="ECO:0000313" key="7">
    <source>
        <dbReference type="Proteomes" id="UP000315349"/>
    </source>
</evidence>
<dbReference type="InterPro" id="IPR006035">
    <property type="entry name" value="Ureohydrolase"/>
</dbReference>
<dbReference type="PIRSF" id="PIRSF036979">
    <property type="entry name" value="Arginase"/>
    <property type="match status" value="1"/>
</dbReference>
<reference evidence="6 7" key="1">
    <citation type="submission" date="2019-02" db="EMBL/GenBank/DDBJ databases">
        <title>Deep-cultivation of Planctomycetes and their phenomic and genomic characterization uncovers novel biology.</title>
        <authorList>
            <person name="Wiegand S."/>
            <person name="Jogler M."/>
            <person name="Boedeker C."/>
            <person name="Pinto D."/>
            <person name="Vollmers J."/>
            <person name="Rivas-Marin E."/>
            <person name="Kohn T."/>
            <person name="Peeters S.H."/>
            <person name="Heuer A."/>
            <person name="Rast P."/>
            <person name="Oberbeckmann S."/>
            <person name="Bunk B."/>
            <person name="Jeske O."/>
            <person name="Meyerdierks A."/>
            <person name="Storesund J.E."/>
            <person name="Kallscheuer N."/>
            <person name="Luecker S."/>
            <person name="Lage O.M."/>
            <person name="Pohl T."/>
            <person name="Merkel B.J."/>
            <person name="Hornburger P."/>
            <person name="Mueller R.-W."/>
            <person name="Bruemmer F."/>
            <person name="Labrenz M."/>
            <person name="Spormann A.M."/>
            <person name="Op den Camp H."/>
            <person name="Overmann J."/>
            <person name="Amann R."/>
            <person name="Jetten M.S.M."/>
            <person name="Mascher T."/>
            <person name="Medema M.H."/>
            <person name="Devos D.P."/>
            <person name="Kaster A.-K."/>
            <person name="Ovreas L."/>
            <person name="Rohde M."/>
            <person name="Galperin M.Y."/>
            <person name="Jogler C."/>
        </authorList>
    </citation>
    <scope>NUCLEOTIDE SEQUENCE [LARGE SCALE GENOMIC DNA]</scope>
    <source>
        <strain evidence="6 7">Spb1</strain>
    </source>
</reference>
<dbReference type="NCBIfam" id="TIGR01230">
    <property type="entry name" value="agmatinase"/>
    <property type="match status" value="1"/>
</dbReference>
<sequence>MSNSPFCGIASFGRQEICLAPVAGRSVDVAVLGCPFDSSVSYRSGTRFGPRAIREQSMMLWGYHNALNIAPFDVLKVVDAGDVDVIPVDIARTHALIEQSARAWIDQGTKVLGLGGEHSVALPLLKAAAAKHGPLAVVHFDAHGDTWTEEYPGYPLSHGTPFIRAIEAGAIDTQRYFQIGIRGPTYSANDYLDARALGARIISADDVGERGVRSIVNEIRQQVGDRPVYVSFDVDALDPAFAPGTGTPEIGGLTSREATGILRGLTGLRIVGGDVVEVSPPYDPSAITSILGANLAFEMLALIAKSRTANPG</sequence>
<protein>
    <submittedName>
        <fullName evidence="6">Guanidinobutyrase</fullName>
        <ecNumber evidence="6">3.5.3.7</ecNumber>
    </submittedName>
</protein>
<evidence type="ECO:0000256" key="1">
    <source>
        <dbReference type="ARBA" id="ARBA00009227"/>
    </source>
</evidence>
<evidence type="ECO:0000313" key="6">
    <source>
        <dbReference type="EMBL" id="QDV29178.1"/>
    </source>
</evidence>
<dbReference type="EC" id="3.5.3.7" evidence="6"/>
<feature type="binding site" evidence="4">
    <location>
        <position position="145"/>
    </location>
    <ligand>
        <name>Mn(2+)</name>
        <dbReference type="ChEBI" id="CHEBI:29035"/>
        <label>1</label>
    </ligand>
</feature>
<evidence type="ECO:0000256" key="3">
    <source>
        <dbReference type="ARBA" id="ARBA00022801"/>
    </source>
</evidence>